<comment type="subcellular location">
    <subcellularLocation>
        <location evidence="1">Nucleus</location>
    </subcellularLocation>
</comment>
<proteinExistence type="predicted"/>
<name>A0ABR2VU79_9FUNG</name>
<keyword evidence="8" id="KW-0175">Coiled coil</keyword>
<dbReference type="EMBL" id="JASJQH010007721">
    <property type="protein sequence ID" value="KAK9702484.1"/>
    <property type="molecule type" value="Genomic_DNA"/>
</dbReference>
<evidence type="ECO:0000256" key="1">
    <source>
        <dbReference type="ARBA" id="ARBA00004123"/>
    </source>
</evidence>
<accession>A0ABR2VU79</accession>
<feature type="coiled-coil region" evidence="8">
    <location>
        <begin position="475"/>
        <end position="502"/>
    </location>
</feature>
<dbReference type="PANTHER" id="PTHR24394">
    <property type="entry name" value="ZINC FINGER PROTEIN"/>
    <property type="match status" value="1"/>
</dbReference>
<dbReference type="InterPro" id="IPR013087">
    <property type="entry name" value="Znf_C2H2_type"/>
</dbReference>
<comment type="caution">
    <text evidence="11">The sequence shown here is derived from an EMBL/GenBank/DDBJ whole genome shotgun (WGS) entry which is preliminary data.</text>
</comment>
<evidence type="ECO:0000259" key="10">
    <source>
        <dbReference type="PROSITE" id="PS50157"/>
    </source>
</evidence>
<dbReference type="PROSITE" id="PS50157">
    <property type="entry name" value="ZINC_FINGER_C2H2_2"/>
    <property type="match status" value="3"/>
</dbReference>
<keyword evidence="6" id="KW-0539">Nucleus</keyword>
<keyword evidence="12" id="KW-1185">Reference proteome</keyword>
<evidence type="ECO:0000256" key="7">
    <source>
        <dbReference type="PROSITE-ProRule" id="PRU00042"/>
    </source>
</evidence>
<feature type="region of interest" description="Disordered" evidence="9">
    <location>
        <begin position="407"/>
        <end position="448"/>
    </location>
</feature>
<dbReference type="Pfam" id="PF00096">
    <property type="entry name" value="zf-C2H2"/>
    <property type="match status" value="2"/>
</dbReference>
<dbReference type="InterPro" id="IPR036236">
    <property type="entry name" value="Znf_C2H2_sf"/>
</dbReference>
<evidence type="ECO:0000256" key="5">
    <source>
        <dbReference type="ARBA" id="ARBA00022833"/>
    </source>
</evidence>
<feature type="compositionally biased region" description="Polar residues" evidence="9">
    <location>
        <begin position="99"/>
        <end position="108"/>
    </location>
</feature>
<dbReference type="Proteomes" id="UP001479436">
    <property type="component" value="Unassembled WGS sequence"/>
</dbReference>
<evidence type="ECO:0000256" key="3">
    <source>
        <dbReference type="ARBA" id="ARBA00022737"/>
    </source>
</evidence>
<feature type="region of interest" description="Disordered" evidence="9">
    <location>
        <begin position="515"/>
        <end position="539"/>
    </location>
</feature>
<keyword evidence="2" id="KW-0479">Metal-binding</keyword>
<protein>
    <recommendedName>
        <fullName evidence="10">C2H2-type domain-containing protein</fullName>
    </recommendedName>
</protein>
<feature type="region of interest" description="Disordered" evidence="9">
    <location>
        <begin position="223"/>
        <end position="345"/>
    </location>
</feature>
<dbReference type="SMART" id="SM00355">
    <property type="entry name" value="ZnF_C2H2"/>
    <property type="match status" value="3"/>
</dbReference>
<evidence type="ECO:0000256" key="4">
    <source>
        <dbReference type="ARBA" id="ARBA00022771"/>
    </source>
</evidence>
<dbReference type="PANTHER" id="PTHR24394:SF44">
    <property type="entry name" value="ZINC FINGER PROTEIN 271-LIKE"/>
    <property type="match status" value="1"/>
</dbReference>
<sequence length="539" mass="60212">MDISIRSSTDTNRSDHHTTMDLSNESNIGLLASAATAANNYIHTPVEVVDKLNCSDSTSTISHTTSLPLGPNTRVLTPPNQHQYLPAKFSILKEAPVSDPSTMNNQSPVAIKGNPIFSTTNQDTKSSSRAGTPNGNRTSNPEKPFTCDQCDQTFSRQHNLKSHYLTHTQERPYQCKVCDQHFRRHHDLKRHSKLHTGERPYQCSICERSFARLDALNRHLKAEREGGGGCSGVSRGARTRCTSGDKEIGAEKTASPNLPRQIPMPLDSNRNNVAQGGKYSTNSSTNLPHESTGYPPSSRSSNSPYLPQHIENSRADDHNSLSSGVHNSPIAKSINQNLPGPAHLSPMVSKAQVQPYILPSDHLSRVYTSANHHLTMSPIHVPPLDYLQQPSFNHSQYQGIRVEAHTGYNMENGSSDPGYRDSSVSSHSNDDAASPHSLHKEESNVCATSETTYLQERNEYLENRVKELEGNLINERMMKRRREWLEERVRELEIEKSLLKSLLIERDDCSSRVTKMTPSSFHTRPNSPSKELIKRRRMS</sequence>
<keyword evidence="3" id="KW-0677">Repeat</keyword>
<gene>
    <name evidence="11" type="ORF">K7432_011225</name>
</gene>
<evidence type="ECO:0000256" key="9">
    <source>
        <dbReference type="SAM" id="MobiDB-lite"/>
    </source>
</evidence>
<keyword evidence="4 7" id="KW-0863">Zinc-finger</keyword>
<feature type="domain" description="C2H2-type" evidence="10">
    <location>
        <begin position="145"/>
        <end position="172"/>
    </location>
</feature>
<evidence type="ECO:0000256" key="6">
    <source>
        <dbReference type="ARBA" id="ARBA00023242"/>
    </source>
</evidence>
<dbReference type="PROSITE" id="PS00028">
    <property type="entry name" value="ZINC_FINGER_C2H2_1"/>
    <property type="match status" value="2"/>
</dbReference>
<feature type="domain" description="C2H2-type" evidence="10">
    <location>
        <begin position="201"/>
        <end position="221"/>
    </location>
</feature>
<feature type="region of interest" description="Disordered" evidence="9">
    <location>
        <begin position="98"/>
        <end position="148"/>
    </location>
</feature>
<keyword evidence="5" id="KW-0862">Zinc</keyword>
<feature type="compositionally biased region" description="Polar residues" evidence="9">
    <location>
        <begin position="268"/>
        <end position="289"/>
    </location>
</feature>
<feature type="domain" description="C2H2-type" evidence="10">
    <location>
        <begin position="173"/>
        <end position="200"/>
    </location>
</feature>
<feature type="compositionally biased region" description="Low complexity" evidence="9">
    <location>
        <begin position="295"/>
        <end position="304"/>
    </location>
</feature>
<feature type="compositionally biased region" description="Polar residues" evidence="9">
    <location>
        <begin position="116"/>
        <end position="141"/>
    </location>
</feature>
<evidence type="ECO:0000313" key="12">
    <source>
        <dbReference type="Proteomes" id="UP001479436"/>
    </source>
</evidence>
<feature type="compositionally biased region" description="Polar residues" evidence="9">
    <location>
        <begin position="515"/>
        <end position="529"/>
    </location>
</feature>
<organism evidence="11 12">
    <name type="scientific">Basidiobolus ranarum</name>
    <dbReference type="NCBI Taxonomy" id="34480"/>
    <lineage>
        <taxon>Eukaryota</taxon>
        <taxon>Fungi</taxon>
        <taxon>Fungi incertae sedis</taxon>
        <taxon>Zoopagomycota</taxon>
        <taxon>Entomophthoromycotina</taxon>
        <taxon>Basidiobolomycetes</taxon>
        <taxon>Basidiobolales</taxon>
        <taxon>Basidiobolaceae</taxon>
        <taxon>Basidiobolus</taxon>
    </lineage>
</organism>
<dbReference type="Gene3D" id="3.30.160.60">
    <property type="entry name" value="Classic Zinc Finger"/>
    <property type="match status" value="3"/>
</dbReference>
<evidence type="ECO:0000313" key="11">
    <source>
        <dbReference type="EMBL" id="KAK9702484.1"/>
    </source>
</evidence>
<reference evidence="11 12" key="1">
    <citation type="submission" date="2023-04" db="EMBL/GenBank/DDBJ databases">
        <title>Genome of Basidiobolus ranarum AG-B5.</title>
        <authorList>
            <person name="Stajich J.E."/>
            <person name="Carter-House D."/>
            <person name="Gryganskyi A."/>
        </authorList>
    </citation>
    <scope>NUCLEOTIDE SEQUENCE [LARGE SCALE GENOMIC DNA]</scope>
    <source>
        <strain evidence="11 12">AG-B5</strain>
    </source>
</reference>
<feature type="compositionally biased region" description="Polar residues" evidence="9">
    <location>
        <begin position="1"/>
        <end position="11"/>
    </location>
</feature>
<evidence type="ECO:0000256" key="8">
    <source>
        <dbReference type="SAM" id="Coils"/>
    </source>
</evidence>
<feature type="region of interest" description="Disordered" evidence="9">
    <location>
        <begin position="1"/>
        <end position="21"/>
    </location>
</feature>
<evidence type="ECO:0000256" key="2">
    <source>
        <dbReference type="ARBA" id="ARBA00022723"/>
    </source>
</evidence>
<dbReference type="SUPFAM" id="SSF57667">
    <property type="entry name" value="beta-beta-alpha zinc fingers"/>
    <property type="match status" value="2"/>
</dbReference>